<feature type="transmembrane region" description="Helical" evidence="1">
    <location>
        <begin position="69"/>
        <end position="88"/>
    </location>
</feature>
<name>A0ABY4A437_9BURK</name>
<dbReference type="EMBL" id="CP063361">
    <property type="protein sequence ID" value="UOD29539.1"/>
    <property type="molecule type" value="Genomic_DNA"/>
</dbReference>
<organism evidence="2 3">
    <name type="scientific">Massilia violaceinigra</name>
    <dbReference type="NCBI Taxonomy" id="2045208"/>
    <lineage>
        <taxon>Bacteria</taxon>
        <taxon>Pseudomonadati</taxon>
        <taxon>Pseudomonadota</taxon>
        <taxon>Betaproteobacteria</taxon>
        <taxon>Burkholderiales</taxon>
        <taxon>Oxalobacteraceae</taxon>
        <taxon>Telluria group</taxon>
        <taxon>Massilia</taxon>
    </lineage>
</organism>
<dbReference type="RefSeq" id="WP_243490754.1">
    <property type="nucleotide sequence ID" value="NZ_CP063361.1"/>
</dbReference>
<sequence>MPTSYENISGRFHREPPPFTVSRTRGTHPLWRYLWPFISIKQLWGTIGIAFLYWLALSVGLDHFYSGRDIDSVGFFVALVIFTVMFQYDQLPATVTINTRMPAQGFLDDIVREMVDNGYTQQSSACRQPGHLHFYPREKVELNLAYWPEKDVDVYLRDDCTIDIHGSKMALSRLVHCLKRSYKKSMKAAK</sequence>
<feature type="transmembrane region" description="Helical" evidence="1">
    <location>
        <begin position="33"/>
        <end position="57"/>
    </location>
</feature>
<keyword evidence="1" id="KW-0472">Membrane</keyword>
<keyword evidence="3" id="KW-1185">Reference proteome</keyword>
<keyword evidence="1" id="KW-0812">Transmembrane</keyword>
<protein>
    <submittedName>
        <fullName evidence="2">Uncharacterized protein</fullName>
    </submittedName>
</protein>
<accession>A0ABY4A437</accession>
<proteinExistence type="predicted"/>
<reference evidence="2 3" key="1">
    <citation type="submission" date="2020-10" db="EMBL/GenBank/DDBJ databases">
        <title>Genome analysis of Massilia species.</title>
        <authorList>
            <person name="Jung D.-H."/>
        </authorList>
    </citation>
    <scope>NUCLEOTIDE SEQUENCE [LARGE SCALE GENOMIC DNA]</scope>
    <source>
        <strain evidence="3">sipir</strain>
    </source>
</reference>
<evidence type="ECO:0000313" key="3">
    <source>
        <dbReference type="Proteomes" id="UP000831532"/>
    </source>
</evidence>
<keyword evidence="1" id="KW-1133">Transmembrane helix</keyword>
<dbReference type="Proteomes" id="UP000831532">
    <property type="component" value="Chromosome"/>
</dbReference>
<gene>
    <name evidence="2" type="ORF">INH39_29810</name>
</gene>
<evidence type="ECO:0000256" key="1">
    <source>
        <dbReference type="SAM" id="Phobius"/>
    </source>
</evidence>
<evidence type="ECO:0000313" key="2">
    <source>
        <dbReference type="EMBL" id="UOD29539.1"/>
    </source>
</evidence>